<protein>
    <recommendedName>
        <fullName evidence="8">Zinc finger PHD-type domain-containing protein</fullName>
    </recommendedName>
</protein>
<dbReference type="PANTHER" id="PTHR34718">
    <property type="entry name" value="PHD-TYPE DOMAIN-CONTAINING PROTEIN"/>
    <property type="match status" value="1"/>
</dbReference>
<keyword evidence="2" id="KW-0645">Protease</keyword>
<organism evidence="9 10">
    <name type="scientific">Stichopus japonicus</name>
    <name type="common">Sea cucumber</name>
    <dbReference type="NCBI Taxonomy" id="307972"/>
    <lineage>
        <taxon>Eukaryota</taxon>
        <taxon>Metazoa</taxon>
        <taxon>Echinodermata</taxon>
        <taxon>Eleutherozoa</taxon>
        <taxon>Echinozoa</taxon>
        <taxon>Holothuroidea</taxon>
        <taxon>Aspidochirotacea</taxon>
        <taxon>Aspidochirotida</taxon>
        <taxon>Stichopodidae</taxon>
        <taxon>Apostichopus</taxon>
    </lineage>
</organism>
<keyword evidence="3" id="KW-0479">Metal-binding</keyword>
<dbReference type="InterPro" id="IPR019786">
    <property type="entry name" value="Zinc_finger_PHD-type_CS"/>
</dbReference>
<dbReference type="OrthoDB" id="10054020at2759"/>
<dbReference type="GO" id="GO:0006508">
    <property type="term" value="P:proteolysis"/>
    <property type="evidence" value="ECO:0007669"/>
    <property type="project" value="UniProtKB-KW"/>
</dbReference>
<keyword evidence="4" id="KW-0863">Zinc-finger</keyword>
<evidence type="ECO:0000256" key="4">
    <source>
        <dbReference type="ARBA" id="ARBA00022771"/>
    </source>
</evidence>
<dbReference type="InterPro" id="IPR011011">
    <property type="entry name" value="Znf_FYVE_PHD"/>
</dbReference>
<sequence length="406" mass="46061">MFRNLLDLHNKDINRRQIANVEAATGYSVHLNIFGRAMLFGKCETKGRAENITVSSTISSCKTVHGSFEENYDGDSLEDHSDISPSCPFVSRFPPTPSSTDRNLNPHQSDLLSGQKETKDSGSVPICWGLQPPYKALSSSGFDIEPGEFVQIIHLPNHWVTVSTIGCRKSEVKLYDSMIANAYSLSMTQLITSMMMSMDPQITILVMDVTQQQDSRSCGVYALAFASALCLHIEPSTLNFSQSRMYPDLKRCLQEERMTLIGAEKGSNLSKVNKRMVAKIYCTCRGPDVGNTMMQCFICMEWFHEECVGVVPVGKFICRFCRKRKIQKQEDNALAKRQKMEETKQEFINIKQRSGVLKEKQKIAEDFYCYINRVAFGDIFPDPCDKIAVLAKWTWEFHQSRMKLLV</sequence>
<dbReference type="Gene3D" id="3.30.40.10">
    <property type="entry name" value="Zinc/RING finger domain, C3HC4 (zinc finger)"/>
    <property type="match status" value="1"/>
</dbReference>
<comment type="similarity">
    <text evidence="1">Belongs to the peptidase C48 family.</text>
</comment>
<feature type="domain" description="Zinc finger PHD-type" evidence="8">
    <location>
        <begin position="281"/>
        <end position="322"/>
    </location>
</feature>
<dbReference type="SMART" id="SM00249">
    <property type="entry name" value="PHD"/>
    <property type="match status" value="1"/>
</dbReference>
<dbReference type="InterPro" id="IPR003653">
    <property type="entry name" value="Peptidase_C48_C"/>
</dbReference>
<dbReference type="GO" id="GO:0008270">
    <property type="term" value="F:zinc ion binding"/>
    <property type="evidence" value="ECO:0007669"/>
    <property type="project" value="UniProtKB-KW"/>
</dbReference>
<evidence type="ECO:0000256" key="1">
    <source>
        <dbReference type="ARBA" id="ARBA00005234"/>
    </source>
</evidence>
<dbReference type="SUPFAM" id="SSF54001">
    <property type="entry name" value="Cysteine proteinases"/>
    <property type="match status" value="1"/>
</dbReference>
<dbReference type="Gene3D" id="3.40.395.10">
    <property type="entry name" value="Adenoviral Proteinase, Chain A"/>
    <property type="match status" value="1"/>
</dbReference>
<dbReference type="Pfam" id="PF02902">
    <property type="entry name" value="Peptidase_C48"/>
    <property type="match status" value="1"/>
</dbReference>
<dbReference type="GO" id="GO:0008234">
    <property type="term" value="F:cysteine-type peptidase activity"/>
    <property type="evidence" value="ECO:0007669"/>
    <property type="project" value="InterPro"/>
</dbReference>
<dbReference type="PANTHER" id="PTHR34718:SF2">
    <property type="entry name" value="PHD-TYPE DOMAIN-CONTAINING PROTEIN"/>
    <property type="match status" value="1"/>
</dbReference>
<reference evidence="9 10" key="1">
    <citation type="journal article" date="2017" name="PLoS Biol.">
        <title>The sea cucumber genome provides insights into morphological evolution and visceral regeneration.</title>
        <authorList>
            <person name="Zhang X."/>
            <person name="Sun L."/>
            <person name="Yuan J."/>
            <person name="Sun Y."/>
            <person name="Gao Y."/>
            <person name="Zhang L."/>
            <person name="Li S."/>
            <person name="Dai H."/>
            <person name="Hamel J.F."/>
            <person name="Liu C."/>
            <person name="Yu Y."/>
            <person name="Liu S."/>
            <person name="Lin W."/>
            <person name="Guo K."/>
            <person name="Jin S."/>
            <person name="Xu P."/>
            <person name="Storey K.B."/>
            <person name="Huan P."/>
            <person name="Zhang T."/>
            <person name="Zhou Y."/>
            <person name="Zhang J."/>
            <person name="Lin C."/>
            <person name="Li X."/>
            <person name="Xing L."/>
            <person name="Huo D."/>
            <person name="Sun M."/>
            <person name="Wang L."/>
            <person name="Mercier A."/>
            <person name="Li F."/>
            <person name="Yang H."/>
            <person name="Xiang J."/>
        </authorList>
    </citation>
    <scope>NUCLEOTIDE SEQUENCE [LARGE SCALE GENOMIC DNA]</scope>
    <source>
        <strain evidence="9">Shaxun</strain>
        <tissue evidence="9">Muscle</tissue>
    </source>
</reference>
<evidence type="ECO:0000256" key="7">
    <source>
        <dbReference type="SAM" id="MobiDB-lite"/>
    </source>
</evidence>
<dbReference type="InterPro" id="IPR013083">
    <property type="entry name" value="Znf_RING/FYVE/PHD"/>
</dbReference>
<gene>
    <name evidence="9" type="ORF">BSL78_05118</name>
</gene>
<accession>A0A2G8LCK1</accession>
<dbReference type="PROSITE" id="PS01359">
    <property type="entry name" value="ZF_PHD_1"/>
    <property type="match status" value="1"/>
</dbReference>
<dbReference type="Proteomes" id="UP000230750">
    <property type="component" value="Unassembled WGS sequence"/>
</dbReference>
<dbReference type="InterPro" id="IPR019787">
    <property type="entry name" value="Znf_PHD-finger"/>
</dbReference>
<comment type="caution">
    <text evidence="9">The sequence shown here is derived from an EMBL/GenBank/DDBJ whole genome shotgun (WGS) entry which is preliminary data.</text>
</comment>
<dbReference type="SUPFAM" id="SSF57903">
    <property type="entry name" value="FYVE/PHD zinc finger"/>
    <property type="match status" value="1"/>
</dbReference>
<dbReference type="InterPro" id="IPR038765">
    <property type="entry name" value="Papain-like_cys_pep_sf"/>
</dbReference>
<keyword evidence="5" id="KW-0378">Hydrolase</keyword>
<name>A0A2G8LCK1_STIJA</name>
<proteinExistence type="inferred from homology"/>
<evidence type="ECO:0000256" key="6">
    <source>
        <dbReference type="ARBA" id="ARBA00022833"/>
    </source>
</evidence>
<evidence type="ECO:0000259" key="8">
    <source>
        <dbReference type="SMART" id="SM00249"/>
    </source>
</evidence>
<dbReference type="Pfam" id="PF00628">
    <property type="entry name" value="PHD"/>
    <property type="match status" value="1"/>
</dbReference>
<keyword evidence="6" id="KW-0862">Zinc</keyword>
<evidence type="ECO:0000313" key="10">
    <source>
        <dbReference type="Proteomes" id="UP000230750"/>
    </source>
</evidence>
<dbReference type="InterPro" id="IPR001965">
    <property type="entry name" value="Znf_PHD"/>
</dbReference>
<keyword evidence="10" id="KW-1185">Reference proteome</keyword>
<dbReference type="AlphaFoldDB" id="A0A2G8LCK1"/>
<evidence type="ECO:0000256" key="3">
    <source>
        <dbReference type="ARBA" id="ARBA00022723"/>
    </source>
</evidence>
<evidence type="ECO:0000313" key="9">
    <source>
        <dbReference type="EMBL" id="PIK57973.1"/>
    </source>
</evidence>
<evidence type="ECO:0000256" key="2">
    <source>
        <dbReference type="ARBA" id="ARBA00022670"/>
    </source>
</evidence>
<feature type="region of interest" description="Disordered" evidence="7">
    <location>
        <begin position="92"/>
        <end position="123"/>
    </location>
</feature>
<dbReference type="EMBL" id="MRZV01000127">
    <property type="protein sequence ID" value="PIK57973.1"/>
    <property type="molecule type" value="Genomic_DNA"/>
</dbReference>
<evidence type="ECO:0000256" key="5">
    <source>
        <dbReference type="ARBA" id="ARBA00022801"/>
    </source>
</evidence>
<feature type="compositionally biased region" description="Polar residues" evidence="7">
    <location>
        <begin position="98"/>
        <end position="112"/>
    </location>
</feature>